<dbReference type="CDD" id="cd14726">
    <property type="entry name" value="TraB_PrgY-like"/>
    <property type="match status" value="1"/>
</dbReference>
<reference evidence="3 4" key="1">
    <citation type="journal article" date="2019" name="Int. J. Syst. Evol. Microbiol.">
        <title>The Global Catalogue of Microorganisms (GCM) 10K type strain sequencing project: providing services to taxonomists for standard genome sequencing and annotation.</title>
        <authorList>
            <consortium name="The Broad Institute Genomics Platform"/>
            <consortium name="The Broad Institute Genome Sequencing Center for Infectious Disease"/>
            <person name="Wu L."/>
            <person name="Ma J."/>
        </authorList>
    </citation>
    <scope>NUCLEOTIDE SEQUENCE [LARGE SCALE GENOMIC DNA]</scope>
    <source>
        <strain evidence="3 4">CGMCC 1.10390</strain>
    </source>
</reference>
<keyword evidence="4" id="KW-1185">Reference proteome</keyword>
<keyword evidence="2" id="KW-1133">Transmembrane helix</keyword>
<feature type="compositionally biased region" description="Pro residues" evidence="1">
    <location>
        <begin position="7"/>
        <end position="16"/>
    </location>
</feature>
<dbReference type="EMBL" id="JBHUDO010000002">
    <property type="protein sequence ID" value="MFD1645460.1"/>
    <property type="molecule type" value="Genomic_DNA"/>
</dbReference>
<feature type="transmembrane region" description="Helical" evidence="2">
    <location>
        <begin position="262"/>
        <end position="287"/>
    </location>
</feature>
<feature type="region of interest" description="Disordered" evidence="1">
    <location>
        <begin position="1"/>
        <end position="24"/>
    </location>
</feature>
<dbReference type="AlphaFoldDB" id="A0ABD6DI48"/>
<sequence length="570" mass="60849">MSDSAAPPAPEPPDPPGDGEGSVTVLGTAHVSERSVEEVRETIADERPDVVAVELDEDRYRQMRGETPDDIEPRDLLEGNTVFQFIAYWMLSYVQTRMGEKFDIEPGADMLAAVEAAEEHGLGVSLVDRDIQVTIQRFWRRMTALEKVKMMSGLIFGVADALVVGVTAGLFLGLFLGPLAGFAVPALFGVGTTTIQSVAGGSLVGLLAGYLLWEGSIRTMREDQSIALGAIGGLTVGAGVAASGVTAPYVATVLGGGLGVAFAAGILGGILAGIGLGAVFGLLLAVAGYDADEVEEYEEFDIDDLTDGDVVTAMMEEFRRFSPGGAQALIDERDAYIAHNLVTLRNQGYSVVAVVGAGHREGIERFLANPETLPPMESLRGTEKKRRFSVFKAFVYLLTVGYIAFFFLLVMAGVNDLFLLKLFAAWFLYNGIFAFGLAKLAGARWTSAGVGGAIAWLTSLNPVLAPGWFAGYMELRHDPVNVGDIATLNEILSDEESPLLDVVRRMFDVPLFKLIMVVAATNIGSVIASFSFPVVVLPWLAPDEIDTVDELMAVLLRGAENSLDVIVGLL</sequence>
<feature type="transmembrane region" description="Helical" evidence="2">
    <location>
        <begin position="393"/>
        <end position="412"/>
    </location>
</feature>
<dbReference type="InterPro" id="IPR002816">
    <property type="entry name" value="TraB/PrgY/GumN_fam"/>
</dbReference>
<comment type="caution">
    <text evidence="3">The sequence shown here is derived from an EMBL/GenBank/DDBJ whole genome shotgun (WGS) entry which is preliminary data.</text>
</comment>
<organism evidence="3 4">
    <name type="scientific">Haloarchaeobius litoreus</name>
    <dbReference type="NCBI Taxonomy" id="755306"/>
    <lineage>
        <taxon>Archaea</taxon>
        <taxon>Methanobacteriati</taxon>
        <taxon>Methanobacteriota</taxon>
        <taxon>Stenosarchaea group</taxon>
        <taxon>Halobacteria</taxon>
        <taxon>Halobacteriales</taxon>
        <taxon>Halorubellaceae</taxon>
        <taxon>Haloarchaeobius</taxon>
    </lineage>
</organism>
<dbReference type="PANTHER" id="PTHR21530">
    <property type="entry name" value="PHEROMONE SHUTDOWN PROTEIN"/>
    <property type="match status" value="1"/>
</dbReference>
<proteinExistence type="predicted"/>
<evidence type="ECO:0000256" key="1">
    <source>
        <dbReference type="SAM" id="MobiDB-lite"/>
    </source>
</evidence>
<evidence type="ECO:0000313" key="4">
    <source>
        <dbReference type="Proteomes" id="UP001597034"/>
    </source>
</evidence>
<feature type="transmembrane region" description="Helical" evidence="2">
    <location>
        <begin position="225"/>
        <end position="250"/>
    </location>
</feature>
<evidence type="ECO:0000256" key="2">
    <source>
        <dbReference type="SAM" id="Phobius"/>
    </source>
</evidence>
<name>A0ABD6DI48_9EURY</name>
<feature type="transmembrane region" description="Helical" evidence="2">
    <location>
        <begin position="418"/>
        <end position="438"/>
    </location>
</feature>
<feature type="transmembrane region" description="Helical" evidence="2">
    <location>
        <begin position="514"/>
        <end position="541"/>
    </location>
</feature>
<gene>
    <name evidence="3" type="ORF">ACFSBL_07180</name>
</gene>
<evidence type="ECO:0000313" key="3">
    <source>
        <dbReference type="EMBL" id="MFD1645460.1"/>
    </source>
</evidence>
<accession>A0ABD6DI48</accession>
<dbReference type="InterPro" id="IPR046345">
    <property type="entry name" value="TraB_PrgY-like"/>
</dbReference>
<keyword evidence="2" id="KW-0812">Transmembrane</keyword>
<feature type="transmembrane region" description="Helical" evidence="2">
    <location>
        <begin position="150"/>
        <end position="176"/>
    </location>
</feature>
<feature type="transmembrane region" description="Helical" evidence="2">
    <location>
        <begin position="182"/>
        <end position="213"/>
    </location>
</feature>
<dbReference type="RefSeq" id="WP_256399027.1">
    <property type="nucleotide sequence ID" value="NZ_JANHJR010000001.1"/>
</dbReference>
<protein>
    <submittedName>
        <fullName evidence="3">TraB/GumN family protein</fullName>
    </submittedName>
</protein>
<dbReference type="Proteomes" id="UP001597034">
    <property type="component" value="Unassembled WGS sequence"/>
</dbReference>
<dbReference type="Pfam" id="PF01963">
    <property type="entry name" value="TraB_PrgY_gumN"/>
    <property type="match status" value="2"/>
</dbReference>
<dbReference type="PANTHER" id="PTHR21530:SF7">
    <property type="entry name" value="TRAB DOMAIN-CONTAINING PROTEIN"/>
    <property type="match status" value="1"/>
</dbReference>
<keyword evidence="2" id="KW-0472">Membrane</keyword>